<proteinExistence type="predicted"/>
<evidence type="ECO:0008006" key="3">
    <source>
        <dbReference type="Google" id="ProtNLM"/>
    </source>
</evidence>
<dbReference type="AlphaFoldDB" id="A0A2G5F6B8"/>
<evidence type="ECO:0000313" key="1">
    <source>
        <dbReference type="EMBL" id="PIA63542.1"/>
    </source>
</evidence>
<organism evidence="1 2">
    <name type="scientific">Aquilegia coerulea</name>
    <name type="common">Rocky mountain columbine</name>
    <dbReference type="NCBI Taxonomy" id="218851"/>
    <lineage>
        <taxon>Eukaryota</taxon>
        <taxon>Viridiplantae</taxon>
        <taxon>Streptophyta</taxon>
        <taxon>Embryophyta</taxon>
        <taxon>Tracheophyta</taxon>
        <taxon>Spermatophyta</taxon>
        <taxon>Magnoliopsida</taxon>
        <taxon>Ranunculales</taxon>
        <taxon>Ranunculaceae</taxon>
        <taxon>Thalictroideae</taxon>
        <taxon>Aquilegia</taxon>
    </lineage>
</organism>
<dbReference type="Proteomes" id="UP000230069">
    <property type="component" value="Unassembled WGS sequence"/>
</dbReference>
<sequence>MVLMQACKLNLPHSLRSSLEVNSLLFEHSSNTLALMHSDSSILLFPSLSPFSSPSTQSQTLIPPFSSSSCFLRLQSTPNSSSSNTRVIFLVAGPRHGDSRVLLRFWILHKTNNINMFVKAKVSCNQKGFVCDDRVGVLVDLSHGISVKLAGSVNVFAMHSISARKIWVFAAKMIGDEVDSVSVKLMKCAVIDCTIPICSITVSSGFFILGECNGVRIFPLRHIIKGKMKKQRDYARKKEKKTVLQNCGACLENGECGSSDKNCKSVVKLQSVDNGLGGKNIAFKESAESLSNGYTGKPEVNNPAAKHKTLKMKQESSAGGTFFVGFTNQAAQNQKSNMNQLFSVKAVSIHSLSQKKFLILDSVGELHLLDLYSMSPGSEIFGQMRRLSHIIKVQMLAVHPDIYTRTQTFWVSDGVHSVHAMSVSDVEVSLNENEKSENEEKQLQISAIEAVFASERIQDLIPLSTNAILMLGQGNIYAYAIS</sequence>
<gene>
    <name evidence="1" type="ORF">AQUCO_00201113v1</name>
</gene>
<accession>A0A2G5F6B8</accession>
<reference evidence="1 2" key="1">
    <citation type="submission" date="2017-09" db="EMBL/GenBank/DDBJ databases">
        <title>WGS assembly of Aquilegia coerulea Goldsmith.</title>
        <authorList>
            <person name="Hodges S."/>
            <person name="Kramer E."/>
            <person name="Nordborg M."/>
            <person name="Tomkins J."/>
            <person name="Borevitz J."/>
            <person name="Derieg N."/>
            <person name="Yan J."/>
            <person name="Mihaltcheva S."/>
            <person name="Hayes R.D."/>
            <person name="Rokhsar D."/>
        </authorList>
    </citation>
    <scope>NUCLEOTIDE SEQUENCE [LARGE SCALE GENOMIC DNA]</scope>
    <source>
        <strain evidence="2">cv. Goldsmith</strain>
    </source>
</reference>
<name>A0A2G5F6B8_AQUCA</name>
<dbReference type="EMBL" id="KZ305019">
    <property type="protein sequence ID" value="PIA63542.1"/>
    <property type="molecule type" value="Genomic_DNA"/>
</dbReference>
<dbReference type="OrthoDB" id="1925091at2759"/>
<keyword evidence="2" id="KW-1185">Reference proteome</keyword>
<dbReference type="PANTHER" id="PTHR37383">
    <property type="entry name" value="OS01G0694200 PROTEIN"/>
    <property type="match status" value="1"/>
</dbReference>
<dbReference type="STRING" id="218851.A0A2G5F6B8"/>
<protein>
    <recommendedName>
        <fullName evidence="3">Cleavage/polyadenylation specificity factor A subunit N-terminal domain-containing protein</fullName>
    </recommendedName>
</protein>
<evidence type="ECO:0000313" key="2">
    <source>
        <dbReference type="Proteomes" id="UP000230069"/>
    </source>
</evidence>
<dbReference type="PANTHER" id="PTHR37383:SF1">
    <property type="entry name" value="OS01G0694200 PROTEIN"/>
    <property type="match status" value="1"/>
</dbReference>
<dbReference type="EMBL" id="KZ305019">
    <property type="protein sequence ID" value="PIA63543.1"/>
    <property type="molecule type" value="Genomic_DNA"/>
</dbReference>